<proteinExistence type="predicted"/>
<protein>
    <submittedName>
        <fullName evidence="3">Uncharacterized protein</fullName>
    </submittedName>
</protein>
<name>A0A6C0IJN4_9ZZZZ</name>
<evidence type="ECO:0000256" key="1">
    <source>
        <dbReference type="SAM" id="MobiDB-lite"/>
    </source>
</evidence>
<organism evidence="3">
    <name type="scientific">viral metagenome</name>
    <dbReference type="NCBI Taxonomy" id="1070528"/>
    <lineage>
        <taxon>unclassified sequences</taxon>
        <taxon>metagenomes</taxon>
        <taxon>organismal metagenomes</taxon>
    </lineage>
</organism>
<feature type="region of interest" description="Disordered" evidence="1">
    <location>
        <begin position="1"/>
        <end position="24"/>
    </location>
</feature>
<dbReference type="EMBL" id="MN740194">
    <property type="protein sequence ID" value="QHT92860.1"/>
    <property type="molecule type" value="Genomic_DNA"/>
</dbReference>
<sequence>MNSAIGTTSIDSLPTTQMQGPPQENIRLDIDNSVAKLQQSRDAELQQAQQGQGQAQQGQGVMQNAMSQQNMNQFVSGLQQASASGLTTLPSRDIPQTQSHLTQDQQMQPNYVPQERHNTDYITEQQSNEEIIRKHGQREQQVNSLDNFYNNLQTPILIAILYFLFQLPVVRKNVFKFAPALFSKDGNPNLMGYVINSAIFAGLYFSMTKGIHYFSI</sequence>
<feature type="transmembrane region" description="Helical" evidence="2">
    <location>
        <begin position="190"/>
        <end position="207"/>
    </location>
</feature>
<feature type="region of interest" description="Disordered" evidence="1">
    <location>
        <begin position="87"/>
        <end position="108"/>
    </location>
</feature>
<keyword evidence="2" id="KW-1133">Transmembrane helix</keyword>
<keyword evidence="2" id="KW-0472">Membrane</keyword>
<feature type="compositionally biased region" description="Low complexity" evidence="1">
    <location>
        <begin position="46"/>
        <end position="63"/>
    </location>
</feature>
<evidence type="ECO:0000313" key="3">
    <source>
        <dbReference type="EMBL" id="QHT92860.1"/>
    </source>
</evidence>
<feature type="region of interest" description="Disordered" evidence="1">
    <location>
        <begin position="40"/>
        <end position="63"/>
    </location>
</feature>
<reference evidence="3" key="1">
    <citation type="journal article" date="2020" name="Nature">
        <title>Giant virus diversity and host interactions through global metagenomics.</title>
        <authorList>
            <person name="Schulz F."/>
            <person name="Roux S."/>
            <person name="Paez-Espino D."/>
            <person name="Jungbluth S."/>
            <person name="Walsh D.A."/>
            <person name="Denef V.J."/>
            <person name="McMahon K.D."/>
            <person name="Konstantinidis K.T."/>
            <person name="Eloe-Fadrosh E.A."/>
            <person name="Kyrpides N.C."/>
            <person name="Woyke T."/>
        </authorList>
    </citation>
    <scope>NUCLEOTIDE SEQUENCE</scope>
    <source>
        <strain evidence="3">GVMAG-M-3300023184-89</strain>
    </source>
</reference>
<keyword evidence="2" id="KW-0812">Transmembrane</keyword>
<dbReference type="AlphaFoldDB" id="A0A6C0IJN4"/>
<feature type="compositionally biased region" description="Polar residues" evidence="1">
    <location>
        <begin position="1"/>
        <end position="22"/>
    </location>
</feature>
<evidence type="ECO:0000256" key="2">
    <source>
        <dbReference type="SAM" id="Phobius"/>
    </source>
</evidence>
<accession>A0A6C0IJN4</accession>
<feature type="transmembrane region" description="Helical" evidence="2">
    <location>
        <begin position="148"/>
        <end position="170"/>
    </location>
</feature>